<evidence type="ECO:0000256" key="3">
    <source>
        <dbReference type="ARBA" id="ARBA00022989"/>
    </source>
</evidence>
<dbReference type="Pfam" id="PF21885">
    <property type="entry name" value="TMEM181_GOLD"/>
    <property type="match status" value="1"/>
</dbReference>
<reference evidence="10 11" key="1">
    <citation type="journal article" date="2021" name="J. Hered.">
        <title>A chromosome-level genome assembly of the parasitoid wasp, Cotesia glomerata (Hymenoptera: Braconidae).</title>
        <authorList>
            <person name="Pinto B.J."/>
            <person name="Weis J.J."/>
            <person name="Gamble T."/>
            <person name="Ode P.J."/>
            <person name="Paul R."/>
            <person name="Zaspel J.M."/>
        </authorList>
    </citation>
    <scope>NUCLEOTIDE SEQUENCE [LARGE SCALE GENOMIC DNA]</scope>
    <source>
        <strain evidence="10">CgM1</strain>
    </source>
</reference>
<dbReference type="Gene3D" id="2.30.31.10">
    <property type="entry name" value="Transcriptional Coactivator Pc4, Chain A"/>
    <property type="match status" value="1"/>
</dbReference>
<feature type="transmembrane region" description="Helical" evidence="6">
    <location>
        <begin position="233"/>
        <end position="251"/>
    </location>
</feature>
<dbReference type="InterPro" id="IPR040416">
    <property type="entry name" value="TMEM181"/>
</dbReference>
<dbReference type="GO" id="GO:0016020">
    <property type="term" value="C:membrane"/>
    <property type="evidence" value="ECO:0007669"/>
    <property type="project" value="UniProtKB-SubCell"/>
</dbReference>
<feature type="transmembrane region" description="Helical" evidence="6">
    <location>
        <begin position="333"/>
        <end position="353"/>
    </location>
</feature>
<evidence type="ECO:0000256" key="5">
    <source>
        <dbReference type="SAM" id="MobiDB-lite"/>
    </source>
</evidence>
<feature type="transmembrane region" description="Helical" evidence="6">
    <location>
        <begin position="63"/>
        <end position="84"/>
    </location>
</feature>
<dbReference type="InterPro" id="IPR047843">
    <property type="entry name" value="WLS-like_TM"/>
</dbReference>
<evidence type="ECO:0000259" key="8">
    <source>
        <dbReference type="Pfam" id="PF06664"/>
    </source>
</evidence>
<feature type="compositionally biased region" description="Basic and acidic residues" evidence="5">
    <location>
        <begin position="577"/>
        <end position="607"/>
    </location>
</feature>
<keyword evidence="3 6" id="KW-1133">Transmembrane helix</keyword>
<evidence type="ECO:0000313" key="11">
    <source>
        <dbReference type="Proteomes" id="UP000826195"/>
    </source>
</evidence>
<proteinExistence type="predicted"/>
<dbReference type="Pfam" id="PF06664">
    <property type="entry name" value="WLS-like_TM"/>
    <property type="match status" value="1"/>
</dbReference>
<accession>A0AAV7IGV4</accession>
<dbReference type="SUPFAM" id="SSF54447">
    <property type="entry name" value="ssDNA-binding transcriptional regulator domain"/>
    <property type="match status" value="1"/>
</dbReference>
<name>A0AAV7IGV4_COTGL</name>
<dbReference type="InterPro" id="IPR054077">
    <property type="entry name" value="TMEM181_GOLD"/>
</dbReference>
<dbReference type="GO" id="GO:0006355">
    <property type="term" value="P:regulation of DNA-templated transcription"/>
    <property type="evidence" value="ECO:0007669"/>
    <property type="project" value="InterPro"/>
</dbReference>
<gene>
    <name evidence="10" type="ORF">KQX54_008328</name>
</gene>
<evidence type="ECO:0000256" key="6">
    <source>
        <dbReference type="SAM" id="Phobius"/>
    </source>
</evidence>
<protein>
    <recommendedName>
        <fullName evidence="12">Transcriptional coactivator p15 (PC4) C-terminal domain-containing protein</fullName>
    </recommendedName>
</protein>
<dbReference type="Pfam" id="PF02229">
    <property type="entry name" value="PC4"/>
    <property type="match status" value="1"/>
</dbReference>
<dbReference type="AlphaFoldDB" id="A0AAV7IGV4"/>
<feature type="transmembrane region" description="Helical" evidence="6">
    <location>
        <begin position="413"/>
        <end position="434"/>
    </location>
</feature>
<dbReference type="InterPro" id="IPR009044">
    <property type="entry name" value="ssDNA-bd_transcriptional_reg"/>
</dbReference>
<evidence type="ECO:0000256" key="2">
    <source>
        <dbReference type="ARBA" id="ARBA00022692"/>
    </source>
</evidence>
<dbReference type="GO" id="GO:0003677">
    <property type="term" value="F:DNA binding"/>
    <property type="evidence" value="ECO:0007669"/>
    <property type="project" value="InterPro"/>
</dbReference>
<feature type="transmembrane region" description="Helical" evidence="6">
    <location>
        <begin position="373"/>
        <end position="392"/>
    </location>
</feature>
<keyword evidence="4 6" id="KW-0472">Membrane</keyword>
<sequence length="687" mass="79508">MDNGLGYSYHLPSGGWSLKIRNTLTQFSDLFSEFNKYIAPAYHHDRCERSVPMRLYSMHKREFVMVFVAFFACFGLAVFIGLAGPPITSTLEEKAKSNSTDMASGPFIMKTPALSTYSQQLWIIAKFSTSNTDDERYDKSFQVSVKIDGVTEDDKLVPVLSSETAHRNRTRHLKCERQVCEELIVAHLGSLDYTHYILTVRFYGLEGFHQRYSIRDLSFYFKNYNPAFTQIEIWFRLIFLLAAFIVTCWFGHSLKKYPINDWSIEQKWVSVLLPLLILYNNPFFPLIFLINSWVPGMLDAITQTTFLCAILMFWLCVYHGLRQNDRRLLTFYLPKLLVVGSLWCSALTLATWLRWTELEDPTYDYALDTSNYYGFKVFFFTIGAIYIAYLLLLMLRAYSELRAMPYFDLRLRFLTLLAVIVATVSGIVTSRHFGAGVLEDSFASRLSTYYRTSAQFMALYGLLNFYLYTMAYVYSPGLQQVYGQHSSITKDNPTFSMINESDEDILYGSDEDSRRPLTRATRNTDDIKSLYLSRCFCSSTILFSNKYKDFWKEELSLNIFNMPKKSREYVSSDESESGSHSEEEKPKKKPKREEKKSKKEEKEDKPAKKASSSKADDEEPTWSIGNKRQVTVRTFKGKLYIDIREMYLDANSGDLKPGRKGISLTPENYNKLKDILEEVDEAVARKA</sequence>
<feature type="domain" description="Transcriptional coactivator p15 (PC4) C-terminal" evidence="7">
    <location>
        <begin position="622"/>
        <end position="675"/>
    </location>
</feature>
<feature type="transmembrane region" description="Helical" evidence="6">
    <location>
        <begin position="300"/>
        <end position="321"/>
    </location>
</feature>
<evidence type="ECO:0000256" key="1">
    <source>
        <dbReference type="ARBA" id="ARBA00004141"/>
    </source>
</evidence>
<comment type="subcellular location">
    <subcellularLocation>
        <location evidence="1">Membrane</location>
        <topology evidence="1">Multi-pass membrane protein</topology>
    </subcellularLocation>
</comment>
<evidence type="ECO:0008006" key="12">
    <source>
        <dbReference type="Google" id="ProtNLM"/>
    </source>
</evidence>
<keyword evidence="11" id="KW-1185">Reference proteome</keyword>
<feature type="transmembrane region" description="Helical" evidence="6">
    <location>
        <begin position="454"/>
        <end position="474"/>
    </location>
</feature>
<feature type="domain" description="TMEM181 GOLD" evidence="9">
    <location>
        <begin position="105"/>
        <end position="224"/>
    </location>
</feature>
<feature type="region of interest" description="Disordered" evidence="5">
    <location>
        <begin position="570"/>
        <end position="622"/>
    </location>
</feature>
<dbReference type="PANTHER" id="PTHR31918:SF1">
    <property type="entry name" value="TRANSMEMBRANE PROTEIN 181"/>
    <property type="match status" value="1"/>
</dbReference>
<feature type="domain" description="Wntless-like transmembrane" evidence="8">
    <location>
        <begin position="225"/>
        <end position="476"/>
    </location>
</feature>
<feature type="transmembrane region" description="Helical" evidence="6">
    <location>
        <begin position="271"/>
        <end position="294"/>
    </location>
</feature>
<dbReference type="InterPro" id="IPR003173">
    <property type="entry name" value="PC4_C"/>
</dbReference>
<evidence type="ECO:0000259" key="9">
    <source>
        <dbReference type="Pfam" id="PF21885"/>
    </source>
</evidence>
<dbReference type="PANTHER" id="PTHR31918">
    <property type="entry name" value="TRANSMEMBRANE PROTEIN 181"/>
    <property type="match status" value="1"/>
</dbReference>
<dbReference type="EMBL" id="JAHXZJ010001492">
    <property type="protein sequence ID" value="KAH0552288.1"/>
    <property type="molecule type" value="Genomic_DNA"/>
</dbReference>
<evidence type="ECO:0000259" key="7">
    <source>
        <dbReference type="Pfam" id="PF02229"/>
    </source>
</evidence>
<organism evidence="10 11">
    <name type="scientific">Cotesia glomerata</name>
    <name type="common">Lepidopteran parasitic wasp</name>
    <name type="synonym">Apanteles glomeratus</name>
    <dbReference type="NCBI Taxonomy" id="32391"/>
    <lineage>
        <taxon>Eukaryota</taxon>
        <taxon>Metazoa</taxon>
        <taxon>Ecdysozoa</taxon>
        <taxon>Arthropoda</taxon>
        <taxon>Hexapoda</taxon>
        <taxon>Insecta</taxon>
        <taxon>Pterygota</taxon>
        <taxon>Neoptera</taxon>
        <taxon>Endopterygota</taxon>
        <taxon>Hymenoptera</taxon>
        <taxon>Apocrita</taxon>
        <taxon>Ichneumonoidea</taxon>
        <taxon>Braconidae</taxon>
        <taxon>Microgastrinae</taxon>
        <taxon>Cotesia</taxon>
    </lineage>
</organism>
<evidence type="ECO:0000313" key="10">
    <source>
        <dbReference type="EMBL" id="KAH0552288.1"/>
    </source>
</evidence>
<dbReference type="Proteomes" id="UP000826195">
    <property type="component" value="Unassembled WGS sequence"/>
</dbReference>
<evidence type="ECO:0000256" key="4">
    <source>
        <dbReference type="ARBA" id="ARBA00023136"/>
    </source>
</evidence>
<dbReference type="GO" id="GO:0015643">
    <property type="term" value="F:toxic substance binding"/>
    <property type="evidence" value="ECO:0007669"/>
    <property type="project" value="InterPro"/>
</dbReference>
<comment type="caution">
    <text evidence="10">The sequence shown here is derived from an EMBL/GenBank/DDBJ whole genome shotgun (WGS) entry which is preliminary data.</text>
</comment>
<keyword evidence="2 6" id="KW-0812">Transmembrane</keyword>